<gene>
    <name evidence="1" type="ORF">J2W25_002051</name>
</gene>
<dbReference type="InterPro" id="IPR036520">
    <property type="entry name" value="UPF0759_sf"/>
</dbReference>
<dbReference type="RefSeq" id="WP_307636574.1">
    <property type="nucleotide sequence ID" value="NZ_JAUSRR010000003.1"/>
</dbReference>
<sequence length="331" mass="36792">MASRAERAARARGDIRIGISGWRYAPWRGRFYPRGLAQKKELAYASRMLASIELNGSFYSLQRPASYQAWHDETPEGFVFAVKGSRYITHMLHLDDVRTALANFLASGVLALGPKLGPFLWQLPPRMRFDAQRMDRFLSLLPHDAKAAAALARAHDARVNGRSVLTAPRGLHRLRLRHAVEVRHPSFVDPDFIALLRRHGVALVVADTAGRWPLIEDLTADFVYIRLHGDKALYASGYGDAALDRWAARIRAWHAGRQVAGAALASPVAARRGQRDLYCYFDNDTKVHAPYDAARLARRLGLRTGLGDDGRFAGIDETDGIELPAASYKSA</sequence>
<dbReference type="Pfam" id="PF01904">
    <property type="entry name" value="DUF72"/>
    <property type="match status" value="1"/>
</dbReference>
<accession>A0AAW8DUG2</accession>
<dbReference type="PANTHER" id="PTHR30348">
    <property type="entry name" value="UNCHARACTERIZED PROTEIN YECE"/>
    <property type="match status" value="1"/>
</dbReference>
<dbReference type="PANTHER" id="PTHR30348:SF4">
    <property type="entry name" value="DUF72 DOMAIN-CONTAINING PROTEIN"/>
    <property type="match status" value="1"/>
</dbReference>
<dbReference type="AlphaFoldDB" id="A0AAW8DUG2"/>
<dbReference type="EMBL" id="JAUSRR010000003">
    <property type="protein sequence ID" value="MDP9923030.1"/>
    <property type="molecule type" value="Genomic_DNA"/>
</dbReference>
<evidence type="ECO:0000313" key="2">
    <source>
        <dbReference type="Proteomes" id="UP001244295"/>
    </source>
</evidence>
<organism evidence="1 2">
    <name type="scientific">Variovorax boronicumulans</name>
    <dbReference type="NCBI Taxonomy" id="436515"/>
    <lineage>
        <taxon>Bacteria</taxon>
        <taxon>Pseudomonadati</taxon>
        <taxon>Pseudomonadota</taxon>
        <taxon>Betaproteobacteria</taxon>
        <taxon>Burkholderiales</taxon>
        <taxon>Comamonadaceae</taxon>
        <taxon>Variovorax</taxon>
    </lineage>
</organism>
<reference evidence="1" key="1">
    <citation type="submission" date="2023-07" db="EMBL/GenBank/DDBJ databases">
        <title>Sorghum-associated microbial communities from plants grown in Nebraska, USA.</title>
        <authorList>
            <person name="Schachtman D."/>
        </authorList>
    </citation>
    <scope>NUCLEOTIDE SEQUENCE</scope>
    <source>
        <strain evidence="1">DS2795</strain>
    </source>
</reference>
<protein>
    <submittedName>
        <fullName evidence="1">Uncharacterized protein YecE (DUF72 family)</fullName>
    </submittedName>
</protein>
<dbReference type="Proteomes" id="UP001244295">
    <property type="component" value="Unassembled WGS sequence"/>
</dbReference>
<dbReference type="Gene3D" id="3.20.20.410">
    <property type="entry name" value="Protein of unknown function UPF0759"/>
    <property type="match status" value="1"/>
</dbReference>
<proteinExistence type="predicted"/>
<evidence type="ECO:0000313" key="1">
    <source>
        <dbReference type="EMBL" id="MDP9923030.1"/>
    </source>
</evidence>
<name>A0AAW8DUG2_9BURK</name>
<dbReference type="SUPFAM" id="SSF117396">
    <property type="entry name" value="TM1631-like"/>
    <property type="match status" value="1"/>
</dbReference>
<comment type="caution">
    <text evidence="1">The sequence shown here is derived from an EMBL/GenBank/DDBJ whole genome shotgun (WGS) entry which is preliminary data.</text>
</comment>
<dbReference type="InterPro" id="IPR002763">
    <property type="entry name" value="DUF72"/>
</dbReference>